<dbReference type="InterPro" id="IPR025101">
    <property type="entry name" value="DUF4012"/>
</dbReference>
<feature type="transmembrane region" description="Helical" evidence="1">
    <location>
        <begin position="180"/>
        <end position="201"/>
    </location>
</feature>
<dbReference type="Proteomes" id="UP000178155">
    <property type="component" value="Unassembled WGS sequence"/>
</dbReference>
<evidence type="ECO:0008006" key="4">
    <source>
        <dbReference type="Google" id="ProtNLM"/>
    </source>
</evidence>
<accession>A0A1F8HC27</accession>
<comment type="caution">
    <text evidence="2">The sequence shown here is derived from an EMBL/GenBank/DDBJ whole genome shotgun (WGS) entry which is preliminary data.</text>
</comment>
<gene>
    <name evidence="2" type="ORF">A3I39_00575</name>
</gene>
<organism evidence="2 3">
    <name type="scientific">Candidatus Yanofskybacteria bacterium RIFCSPLOWO2_02_FULL_47_9b</name>
    <dbReference type="NCBI Taxonomy" id="1802708"/>
    <lineage>
        <taxon>Bacteria</taxon>
        <taxon>Candidatus Yanofskyibacteriota</taxon>
    </lineage>
</organism>
<dbReference type="AlphaFoldDB" id="A0A1F8HC27"/>
<proteinExistence type="predicted"/>
<name>A0A1F8HC27_9BACT</name>
<evidence type="ECO:0000313" key="2">
    <source>
        <dbReference type="EMBL" id="OGN34558.1"/>
    </source>
</evidence>
<keyword evidence="1" id="KW-0812">Transmembrane</keyword>
<protein>
    <recommendedName>
        <fullName evidence="4">DUF4012 domain-containing protein</fullName>
    </recommendedName>
</protein>
<evidence type="ECO:0000313" key="3">
    <source>
        <dbReference type="Proteomes" id="UP000178155"/>
    </source>
</evidence>
<keyword evidence="1" id="KW-1133">Transmembrane helix</keyword>
<keyword evidence="1" id="KW-0472">Membrane</keyword>
<evidence type="ECO:0000256" key="1">
    <source>
        <dbReference type="SAM" id="Phobius"/>
    </source>
</evidence>
<dbReference type="Pfam" id="PF13196">
    <property type="entry name" value="DUF4012"/>
    <property type="match status" value="1"/>
</dbReference>
<sequence length="775" mass="84959">MQKPPHGALFDVKPVDDNGSVDIARMNAVQAVVNLSSSSHRNKKIFVQTTPSISSLSVKKSLPRQSKITQPKDFKQEFESALNEATDLQIELAKFSQTHQFVGRPRYRPILPTVRVTQTTPFPEFDVILTEINRSRAAAARVPEMTAMIALATPVASQGRRQETRRQTISRSKWKPTLRFWLGLVIVAVVLAILAASGWGLKQRLTARGNSAVADLQNAKTDLENLNFDDAAKDFTSAYQRFASISSFIAALLGGGTVKSVQNLVKIGKLISDSGAAMAQAAKALAEAGSLFTPGDTAGPSISSVMLKLQTALAISYADISDVKALLADIDASIIPEDNRAAFEQLSALVPTIEQVVGRGADYAKFFADATGQPGTHRYLLLFENSSELRPTGGFPGSYGVVTFKDGKLADFFVDDVYNLDGQIKQPVIPPVPLQHITPDWGMRDANWFADFPTSARVIEDFYFKESGQRVDGVITINPSLVTDILKVMGPISMSQYSLTLNADNFVTTIQNQIEYVADRAQPKQVMKDFVPLLIAKLRSATSDQWLAIFNSIIANIDKHAVLMYFNNLNLETFAADQGFAGQVYQGSGDYVMPVISNIKGSKTDVVTDTSLALTTEFNSSDALHTLTITRTHNGGNEKYAFYNKQNPAYVRVLVPANAELVGIQGDDNPNFKPIINYKTASFNNFTINDTLAKFESTGMEAGKKEFQFWLIVDPGKTKTVTVTYRIPKALDGDIYNLYVQKQPGLVVKNFSTTVGNFIYDAPLEKDLPIKVELP</sequence>
<reference evidence="2 3" key="1">
    <citation type="journal article" date="2016" name="Nat. Commun.">
        <title>Thousands of microbial genomes shed light on interconnected biogeochemical processes in an aquifer system.</title>
        <authorList>
            <person name="Anantharaman K."/>
            <person name="Brown C.T."/>
            <person name="Hug L.A."/>
            <person name="Sharon I."/>
            <person name="Castelle C.J."/>
            <person name="Probst A.J."/>
            <person name="Thomas B.C."/>
            <person name="Singh A."/>
            <person name="Wilkins M.J."/>
            <person name="Karaoz U."/>
            <person name="Brodie E.L."/>
            <person name="Williams K.H."/>
            <person name="Hubbard S.S."/>
            <person name="Banfield J.F."/>
        </authorList>
    </citation>
    <scope>NUCLEOTIDE SEQUENCE [LARGE SCALE GENOMIC DNA]</scope>
</reference>
<dbReference type="EMBL" id="MGKW01000006">
    <property type="protein sequence ID" value="OGN34558.1"/>
    <property type="molecule type" value="Genomic_DNA"/>
</dbReference>